<evidence type="ECO:0000313" key="2">
    <source>
        <dbReference type="Proteomes" id="UP000828941"/>
    </source>
</evidence>
<name>A0ACB9P7B3_BAUVA</name>
<protein>
    <submittedName>
        <fullName evidence="1">Uncharacterized protein</fullName>
    </submittedName>
</protein>
<gene>
    <name evidence="1" type="ORF">L6164_011202</name>
</gene>
<evidence type="ECO:0000313" key="1">
    <source>
        <dbReference type="EMBL" id="KAI4343907.1"/>
    </source>
</evidence>
<reference evidence="1 2" key="1">
    <citation type="journal article" date="2022" name="DNA Res.">
        <title>Chromosomal-level genome assembly of the orchid tree Bauhinia variegata (Leguminosae; Cercidoideae) supports the allotetraploid origin hypothesis of Bauhinia.</title>
        <authorList>
            <person name="Zhong Y."/>
            <person name="Chen Y."/>
            <person name="Zheng D."/>
            <person name="Pang J."/>
            <person name="Liu Y."/>
            <person name="Luo S."/>
            <person name="Meng S."/>
            <person name="Qian L."/>
            <person name="Wei D."/>
            <person name="Dai S."/>
            <person name="Zhou R."/>
        </authorList>
    </citation>
    <scope>NUCLEOTIDE SEQUENCE [LARGE SCALE GENOMIC DNA]</scope>
    <source>
        <strain evidence="1">BV-YZ2020</strain>
    </source>
</reference>
<proteinExistence type="predicted"/>
<dbReference type="EMBL" id="CM039430">
    <property type="protein sequence ID" value="KAI4343907.1"/>
    <property type="molecule type" value="Genomic_DNA"/>
</dbReference>
<keyword evidence="2" id="KW-1185">Reference proteome</keyword>
<dbReference type="Proteomes" id="UP000828941">
    <property type="component" value="Chromosome 5"/>
</dbReference>
<comment type="caution">
    <text evidence="1">The sequence shown here is derived from an EMBL/GenBank/DDBJ whole genome shotgun (WGS) entry which is preliminary data.</text>
</comment>
<accession>A0ACB9P7B3</accession>
<sequence length="224" mass="25474">MKMVDDQLSVASEDLEQTLTLKRLRPSSFGNQNTKSREGSMLVVREFQDRNENLVFPPINHENLHISSNSHQFEYITESPSSSSSSSSVSSFSPSETDTWVLPSPTPSDSLVRKNGHFAGWMGIGLEVLCSKAVAVVTSFRNYSINKAAIRSIGPAASVVLLSWWIYIQVWRWLRRRRRQTREKHLMTIINQKDERIAQLLHQIAQMNEILIARHRALASKLAN</sequence>
<organism evidence="1 2">
    <name type="scientific">Bauhinia variegata</name>
    <name type="common">Purple orchid tree</name>
    <name type="synonym">Phanera variegata</name>
    <dbReference type="NCBI Taxonomy" id="167791"/>
    <lineage>
        <taxon>Eukaryota</taxon>
        <taxon>Viridiplantae</taxon>
        <taxon>Streptophyta</taxon>
        <taxon>Embryophyta</taxon>
        <taxon>Tracheophyta</taxon>
        <taxon>Spermatophyta</taxon>
        <taxon>Magnoliopsida</taxon>
        <taxon>eudicotyledons</taxon>
        <taxon>Gunneridae</taxon>
        <taxon>Pentapetalae</taxon>
        <taxon>rosids</taxon>
        <taxon>fabids</taxon>
        <taxon>Fabales</taxon>
        <taxon>Fabaceae</taxon>
        <taxon>Cercidoideae</taxon>
        <taxon>Cercideae</taxon>
        <taxon>Bauhiniinae</taxon>
        <taxon>Bauhinia</taxon>
    </lineage>
</organism>